<keyword evidence="9" id="KW-1185">Reference proteome</keyword>
<evidence type="ECO:0000259" key="7">
    <source>
        <dbReference type="Pfam" id="PF04572"/>
    </source>
</evidence>
<comment type="similarity">
    <text evidence="2">Belongs to the glycosyltransferase 32 family.</text>
</comment>
<dbReference type="InterPro" id="IPR029044">
    <property type="entry name" value="Nucleotide-diphossugar_trans"/>
</dbReference>
<dbReference type="Pfam" id="PF04572">
    <property type="entry name" value="Gb3_synth"/>
    <property type="match status" value="1"/>
</dbReference>
<reference evidence="8" key="1">
    <citation type="submission" date="2021-02" db="EMBL/GenBank/DDBJ databases">
        <authorList>
            <person name="Bekaert M."/>
        </authorList>
    </citation>
    <scope>NUCLEOTIDE SEQUENCE</scope>
    <source>
        <strain evidence="8">IoA-00</strain>
    </source>
</reference>
<proteinExistence type="inferred from homology"/>
<dbReference type="Proteomes" id="UP000675881">
    <property type="component" value="Chromosome 14"/>
</dbReference>
<dbReference type="EC" id="2.4.1.228" evidence="8"/>
<dbReference type="InterPro" id="IPR051981">
    <property type="entry name" value="Glycosyltransf_32"/>
</dbReference>
<evidence type="ECO:0000256" key="5">
    <source>
        <dbReference type="ARBA" id="ARBA00023034"/>
    </source>
</evidence>
<dbReference type="SUPFAM" id="SSF53448">
    <property type="entry name" value="Nucleotide-diphospho-sugar transferases"/>
    <property type="match status" value="1"/>
</dbReference>
<dbReference type="InterPro" id="IPR007577">
    <property type="entry name" value="GlycoTrfase_DXD_sugar-bd_CS"/>
</dbReference>
<dbReference type="Gene3D" id="3.90.550.20">
    <property type="match status" value="1"/>
</dbReference>
<dbReference type="Pfam" id="PF04488">
    <property type="entry name" value="Gly_transf_sug"/>
    <property type="match status" value="1"/>
</dbReference>
<keyword evidence="4 8" id="KW-0808">Transferase</keyword>
<dbReference type="AlphaFoldDB" id="A0A7R8H455"/>
<dbReference type="OrthoDB" id="409543at2759"/>
<protein>
    <submittedName>
        <fullName evidence="8">A4GALT</fullName>
        <ecNumber evidence="8">2.4.1.228</ecNumber>
    </submittedName>
</protein>
<evidence type="ECO:0000313" key="9">
    <source>
        <dbReference type="Proteomes" id="UP000675881"/>
    </source>
</evidence>
<evidence type="ECO:0000256" key="3">
    <source>
        <dbReference type="ARBA" id="ARBA00022676"/>
    </source>
</evidence>
<name>A0A7R8H455_LEPSM</name>
<organism evidence="8 9">
    <name type="scientific">Lepeophtheirus salmonis</name>
    <name type="common">Salmon louse</name>
    <name type="synonym">Caligus salmonis</name>
    <dbReference type="NCBI Taxonomy" id="72036"/>
    <lineage>
        <taxon>Eukaryota</taxon>
        <taxon>Metazoa</taxon>
        <taxon>Ecdysozoa</taxon>
        <taxon>Arthropoda</taxon>
        <taxon>Crustacea</taxon>
        <taxon>Multicrustacea</taxon>
        <taxon>Hexanauplia</taxon>
        <taxon>Copepoda</taxon>
        <taxon>Siphonostomatoida</taxon>
        <taxon>Caligidae</taxon>
        <taxon>Lepeophtheirus</taxon>
    </lineage>
</organism>
<feature type="domain" description="Alpha 1,4-glycosyltransferase" evidence="7">
    <location>
        <begin position="184"/>
        <end position="308"/>
    </location>
</feature>
<accession>A0A7R8H455</accession>
<evidence type="ECO:0000256" key="1">
    <source>
        <dbReference type="ARBA" id="ARBA00004323"/>
    </source>
</evidence>
<sequence length="312" mass="36170">MLQWIKVNFITSIVCVLLIIPLNIFLIDKFYKYDNLKSISDRFFKQLSFSNETQIPLFVKTIKNHTMFYKAKIPKDTNFFFLETSGRSRLTLKELCALESAANIDLTYVFKGTVIENLWLQNRIQKSVHYNSHMSDILRYWFVYNYGGTYLDSDVIVLKEMPINYNFAGVENVDSFLVASGIIHFTQHHKLLKMILADISKNFDGTAWINNGPAMFTSNLIKLCKATTMETINRGKCHNIQLLPPNAFYSIYYPSWQLYFDTGSKEVVKKQLNNSLVAHYWGKLSSKTKVKSGMPIYDLALEKCPVIAKYFK</sequence>
<evidence type="ECO:0000256" key="2">
    <source>
        <dbReference type="ARBA" id="ARBA00009003"/>
    </source>
</evidence>
<keyword evidence="5" id="KW-0333">Golgi apparatus</keyword>
<gene>
    <name evidence="8" type="ORF">LSAA_5422</name>
</gene>
<dbReference type="InterPro" id="IPR007652">
    <property type="entry name" value="A1-4-GlycosylTfrase_dom"/>
</dbReference>
<dbReference type="GO" id="GO:0006688">
    <property type="term" value="P:glycosphingolipid biosynthetic process"/>
    <property type="evidence" value="ECO:0007669"/>
    <property type="project" value="TreeGrafter"/>
</dbReference>
<keyword evidence="3 8" id="KW-0328">Glycosyltransferase</keyword>
<evidence type="ECO:0000256" key="6">
    <source>
        <dbReference type="ARBA" id="ARBA00023136"/>
    </source>
</evidence>
<dbReference type="GO" id="GO:0000139">
    <property type="term" value="C:Golgi membrane"/>
    <property type="evidence" value="ECO:0007669"/>
    <property type="project" value="UniProtKB-SubCell"/>
</dbReference>
<comment type="subcellular location">
    <subcellularLocation>
        <location evidence="1">Golgi apparatus membrane</location>
        <topology evidence="1">Single-pass type II membrane protein</topology>
    </subcellularLocation>
</comment>
<dbReference type="PANTHER" id="PTHR12042:SF21">
    <property type="entry name" value="ALPHA1,4-GALACTOSYLTRANSFERASE 1-RELATED"/>
    <property type="match status" value="1"/>
</dbReference>
<evidence type="ECO:0000313" key="8">
    <source>
        <dbReference type="EMBL" id="CAF2851902.1"/>
    </source>
</evidence>
<evidence type="ECO:0000256" key="4">
    <source>
        <dbReference type="ARBA" id="ARBA00022679"/>
    </source>
</evidence>
<keyword evidence="6" id="KW-0472">Membrane</keyword>
<dbReference type="GO" id="GO:0050512">
    <property type="term" value="F:lactosylceramide 4-alpha-galactosyltransferase activity"/>
    <property type="evidence" value="ECO:0007669"/>
    <property type="project" value="UniProtKB-EC"/>
</dbReference>
<dbReference type="PANTHER" id="PTHR12042">
    <property type="entry name" value="LACTOSYLCERAMIDE 4-ALPHA-GALACTOSYLTRANSFERASE ALPHA- 1,4-GALACTOSYLTRANSFERASE"/>
    <property type="match status" value="1"/>
</dbReference>
<dbReference type="EMBL" id="HG994593">
    <property type="protein sequence ID" value="CAF2851902.1"/>
    <property type="molecule type" value="Genomic_DNA"/>
</dbReference>